<keyword evidence="1" id="KW-1015">Disulfide bond</keyword>
<evidence type="ECO:0000313" key="3">
    <source>
        <dbReference type="EMBL" id="QQT01357.1"/>
    </source>
</evidence>
<dbReference type="InterPro" id="IPR000866">
    <property type="entry name" value="AhpC/TSA"/>
</dbReference>
<evidence type="ECO:0000259" key="2">
    <source>
        <dbReference type="PROSITE" id="PS51352"/>
    </source>
</evidence>
<dbReference type="InterPro" id="IPR017937">
    <property type="entry name" value="Thioredoxin_CS"/>
</dbReference>
<dbReference type="GO" id="GO:0016209">
    <property type="term" value="F:antioxidant activity"/>
    <property type="evidence" value="ECO:0007669"/>
    <property type="project" value="InterPro"/>
</dbReference>
<dbReference type="InterPro" id="IPR013766">
    <property type="entry name" value="Thioredoxin_domain"/>
</dbReference>
<dbReference type="RefSeq" id="WP_040373500.1">
    <property type="nucleotide sequence ID" value="NZ_CP068053.1"/>
</dbReference>
<name>A0A974NPB2_PERPY</name>
<gene>
    <name evidence="3" type="ORF">I6J18_05675</name>
</gene>
<protein>
    <submittedName>
        <fullName evidence="3">TlpA family protein disulfide reductase</fullName>
    </submittedName>
</protein>
<evidence type="ECO:0000313" key="4">
    <source>
        <dbReference type="Proteomes" id="UP000595254"/>
    </source>
</evidence>
<dbReference type="GO" id="GO:0016491">
    <property type="term" value="F:oxidoreductase activity"/>
    <property type="evidence" value="ECO:0007669"/>
    <property type="project" value="InterPro"/>
</dbReference>
<accession>A0A974NPB2</accession>
<sequence length="177" mass="19915">MWKKIIASAVLLVLIGIAIFQAMDRQGPTSVSNDQLGGLKIGVKAPDFELKTLTGESVKLSDYEGKKVILNFWATWCPPCREEMPDMEKFSQVMDDDVVILAVNIDPENDVQAFVKEYGVSFTILLDSQSSKNPVNDRYQVLSIPTTYFIDSKGIIQDVYRTAMSESYMKDTINKMK</sequence>
<dbReference type="InterPro" id="IPR036249">
    <property type="entry name" value="Thioredoxin-like_sf"/>
</dbReference>
<dbReference type="PANTHER" id="PTHR42852:SF1">
    <property type="entry name" value="THIOREDOXIN-LIKE PROTEIN YNEN"/>
    <property type="match status" value="1"/>
</dbReference>
<keyword evidence="4" id="KW-1185">Reference proteome</keyword>
<feature type="domain" description="Thioredoxin" evidence="2">
    <location>
        <begin position="39"/>
        <end position="177"/>
    </location>
</feature>
<evidence type="ECO:0000256" key="1">
    <source>
        <dbReference type="ARBA" id="ARBA00023157"/>
    </source>
</evidence>
<dbReference type="PROSITE" id="PS51352">
    <property type="entry name" value="THIOREDOXIN_2"/>
    <property type="match status" value="1"/>
</dbReference>
<proteinExistence type="predicted"/>
<dbReference type="EMBL" id="CP068053">
    <property type="protein sequence ID" value="QQT01357.1"/>
    <property type="molecule type" value="Genomic_DNA"/>
</dbReference>
<dbReference type="CDD" id="cd02966">
    <property type="entry name" value="TlpA_like_family"/>
    <property type="match status" value="1"/>
</dbReference>
<dbReference type="Proteomes" id="UP000595254">
    <property type="component" value="Chromosome"/>
</dbReference>
<dbReference type="SUPFAM" id="SSF52833">
    <property type="entry name" value="Thioredoxin-like"/>
    <property type="match status" value="1"/>
</dbReference>
<dbReference type="Gene3D" id="3.40.30.10">
    <property type="entry name" value="Glutaredoxin"/>
    <property type="match status" value="1"/>
</dbReference>
<dbReference type="PROSITE" id="PS00194">
    <property type="entry name" value="THIOREDOXIN_1"/>
    <property type="match status" value="1"/>
</dbReference>
<dbReference type="InterPro" id="IPR050553">
    <property type="entry name" value="Thioredoxin_ResA/DsbE_sf"/>
</dbReference>
<reference evidence="3 4" key="1">
    <citation type="submission" date="2021-01" db="EMBL/GenBank/DDBJ databases">
        <title>FDA dAtabase for Regulatory Grade micrObial Sequences (FDA-ARGOS): Supporting development and validation of Infectious Disease Dx tests.</title>
        <authorList>
            <person name="Nelson B."/>
            <person name="Plummer A."/>
            <person name="Tallon L."/>
            <person name="Sadzewicz L."/>
            <person name="Zhao X."/>
            <person name="Boylan J."/>
            <person name="Ott S."/>
            <person name="Bowen H."/>
            <person name="Vavikolanu K."/>
            <person name="Mehta A."/>
            <person name="Aluvathingal J."/>
            <person name="Nadendla S."/>
            <person name="Myers T."/>
            <person name="Yan Y."/>
            <person name="Sichtig H."/>
        </authorList>
    </citation>
    <scope>NUCLEOTIDE SEQUENCE [LARGE SCALE GENOMIC DNA]</scope>
    <source>
        <strain evidence="3 4">FDAARGOS_1161</strain>
    </source>
</reference>
<dbReference type="Pfam" id="PF00578">
    <property type="entry name" value="AhpC-TSA"/>
    <property type="match status" value="1"/>
</dbReference>
<organism evidence="3 4">
    <name type="scientific">Peribacillus psychrosaccharolyticus</name>
    <name type="common">Bacillus psychrosaccharolyticus</name>
    <dbReference type="NCBI Taxonomy" id="1407"/>
    <lineage>
        <taxon>Bacteria</taxon>
        <taxon>Bacillati</taxon>
        <taxon>Bacillota</taxon>
        <taxon>Bacilli</taxon>
        <taxon>Bacillales</taxon>
        <taxon>Bacillaceae</taxon>
        <taxon>Peribacillus</taxon>
    </lineage>
</organism>
<dbReference type="PANTHER" id="PTHR42852">
    <property type="entry name" value="THIOL:DISULFIDE INTERCHANGE PROTEIN DSBE"/>
    <property type="match status" value="1"/>
</dbReference>
<dbReference type="AlphaFoldDB" id="A0A974NPB2"/>
<dbReference type="KEGG" id="ppsr:I6J18_05675"/>